<evidence type="ECO:0000259" key="3">
    <source>
        <dbReference type="Pfam" id="PF06414"/>
    </source>
</evidence>
<dbReference type="Pfam" id="PF06414">
    <property type="entry name" value="Zeta_toxin"/>
    <property type="match status" value="1"/>
</dbReference>
<protein>
    <recommendedName>
        <fullName evidence="3">Zeta toxin domain-containing protein</fullName>
    </recommendedName>
</protein>
<keyword evidence="1" id="KW-0547">Nucleotide-binding</keyword>
<keyword evidence="2" id="KW-0067">ATP-binding</keyword>
<feature type="domain" description="Zeta toxin" evidence="3">
    <location>
        <begin position="108"/>
        <end position="190"/>
    </location>
</feature>
<dbReference type="RefSeq" id="WP_173972886.1">
    <property type="nucleotide sequence ID" value="NZ_CADCSU010000172.1"/>
</dbReference>
<gene>
    <name evidence="4" type="ORF">FLA105534_04385</name>
</gene>
<accession>A0A6J4GUP2</accession>
<dbReference type="SUPFAM" id="SSF52540">
    <property type="entry name" value="P-loop containing nucleoside triphosphate hydrolases"/>
    <property type="match status" value="1"/>
</dbReference>
<dbReference type="Gene3D" id="3.40.50.300">
    <property type="entry name" value="P-loop containing nucleotide triphosphate hydrolases"/>
    <property type="match status" value="1"/>
</dbReference>
<reference evidence="4 5" key="1">
    <citation type="submission" date="2020-02" db="EMBL/GenBank/DDBJ databases">
        <authorList>
            <person name="Criscuolo A."/>
        </authorList>
    </citation>
    <scope>NUCLEOTIDE SEQUENCE [LARGE SCALE GENOMIC DNA]</scope>
    <source>
        <strain evidence="4">CIP105534</strain>
    </source>
</reference>
<evidence type="ECO:0000256" key="1">
    <source>
        <dbReference type="ARBA" id="ARBA00022741"/>
    </source>
</evidence>
<sequence length="248" mass="28812">MPSNKKIRVFAGPNGSGKSTLQKELSKTYFSEIFINADEIERKLKDFKLIDLNDFGIIGSEESLAEFSNLPDSISLIEKASADNHKINITISENCIVDHSTSKHTYEGSFIASYIRHLMIRQNKSFVFESVFSHPSKIQELQESINKGYRIYLYFVCIDSPEVNVARVEDRVNKNGHDVDYTKVIQRYYRTLEYLHSILPLCYRAYLFDNSGSKQELIAELYNDEMEIKSETFPNWFLEYVLPYYTAE</sequence>
<name>A0A6J4GUP2_9FLAO</name>
<dbReference type="InterPro" id="IPR010488">
    <property type="entry name" value="Zeta_toxin_domain"/>
</dbReference>
<keyword evidence="5" id="KW-1185">Reference proteome</keyword>
<dbReference type="EMBL" id="CADCSU010000172">
    <property type="protein sequence ID" value="CAA9203034.1"/>
    <property type="molecule type" value="Genomic_DNA"/>
</dbReference>
<evidence type="ECO:0000256" key="2">
    <source>
        <dbReference type="ARBA" id="ARBA00022840"/>
    </source>
</evidence>
<dbReference type="Proteomes" id="UP000479938">
    <property type="component" value="Unassembled WGS sequence"/>
</dbReference>
<evidence type="ECO:0000313" key="4">
    <source>
        <dbReference type="EMBL" id="CAA9203034.1"/>
    </source>
</evidence>
<dbReference type="GO" id="GO:0016301">
    <property type="term" value="F:kinase activity"/>
    <property type="evidence" value="ECO:0007669"/>
    <property type="project" value="InterPro"/>
</dbReference>
<dbReference type="PANTHER" id="PTHR39206">
    <property type="entry name" value="SLL8004 PROTEIN"/>
    <property type="match status" value="1"/>
</dbReference>
<dbReference type="GO" id="GO:0005524">
    <property type="term" value="F:ATP binding"/>
    <property type="evidence" value="ECO:0007669"/>
    <property type="project" value="UniProtKB-KW"/>
</dbReference>
<proteinExistence type="predicted"/>
<dbReference type="PANTHER" id="PTHR39206:SF1">
    <property type="entry name" value="SLL8004 PROTEIN"/>
    <property type="match status" value="1"/>
</dbReference>
<evidence type="ECO:0000313" key="5">
    <source>
        <dbReference type="Proteomes" id="UP000479938"/>
    </source>
</evidence>
<dbReference type="AlphaFoldDB" id="A0A6J4GUP2"/>
<dbReference type="InterPro" id="IPR027417">
    <property type="entry name" value="P-loop_NTPase"/>
</dbReference>
<organism evidence="4 5">
    <name type="scientific">Flavobacterium bizetiae</name>
    <dbReference type="NCBI Taxonomy" id="2704140"/>
    <lineage>
        <taxon>Bacteria</taxon>
        <taxon>Pseudomonadati</taxon>
        <taxon>Bacteroidota</taxon>
        <taxon>Flavobacteriia</taxon>
        <taxon>Flavobacteriales</taxon>
        <taxon>Flavobacteriaceae</taxon>
        <taxon>Flavobacterium</taxon>
    </lineage>
</organism>